<dbReference type="EMBL" id="MTBD01000001">
    <property type="protein sequence ID" value="PRP72597.1"/>
    <property type="molecule type" value="Genomic_DNA"/>
</dbReference>
<dbReference type="NCBIfam" id="TIGR02118">
    <property type="entry name" value="EthD family reductase"/>
    <property type="match status" value="1"/>
</dbReference>
<dbReference type="Proteomes" id="UP001224516">
    <property type="component" value="Unassembled WGS sequence"/>
</dbReference>
<accession>A0A1S1WVZ7</accession>
<gene>
    <name evidence="3" type="ORF">BUE93_00765</name>
    <name evidence="2" type="ORF">QCL97_007075</name>
</gene>
<sequence>MMTVSVVYPQYPGARFDFDYYLQRHIPLVQQLLGPALKGVRVERGLAGMEPGSQAAYVAQALLLFDSLEAFQQAFAPIAARITGDIPNYTDITPQLQHNEVLLWDERPAGVHGWYANAE</sequence>
<proteinExistence type="predicted"/>
<evidence type="ECO:0000259" key="1">
    <source>
        <dbReference type="Pfam" id="PF07110"/>
    </source>
</evidence>
<dbReference type="EMBL" id="JAVFJF020000010">
    <property type="protein sequence ID" value="MEJ8674485.1"/>
    <property type="molecule type" value="Genomic_DNA"/>
</dbReference>
<evidence type="ECO:0000313" key="5">
    <source>
        <dbReference type="Proteomes" id="UP001224516"/>
    </source>
</evidence>
<dbReference type="Gene3D" id="3.30.70.100">
    <property type="match status" value="1"/>
</dbReference>
<dbReference type="GO" id="GO:0016491">
    <property type="term" value="F:oxidoreductase activity"/>
    <property type="evidence" value="ECO:0007669"/>
    <property type="project" value="InterPro"/>
</dbReference>
<evidence type="ECO:0000313" key="2">
    <source>
        <dbReference type="EMBL" id="MEJ8674485.1"/>
    </source>
</evidence>
<keyword evidence="5" id="KW-1185">Reference proteome</keyword>
<dbReference type="Pfam" id="PF07110">
    <property type="entry name" value="EthD"/>
    <property type="match status" value="1"/>
</dbReference>
<dbReference type="RefSeq" id="WP_043626993.1">
    <property type="nucleotide sequence ID" value="NZ_CAWMOE010000033.1"/>
</dbReference>
<dbReference type="SUPFAM" id="SSF54909">
    <property type="entry name" value="Dimeric alpha+beta barrel"/>
    <property type="match status" value="1"/>
</dbReference>
<reference evidence="3 4" key="1">
    <citation type="submission" date="2017-01" db="EMBL/GenBank/DDBJ databases">
        <title>New insights into the genetic diversity of Chromobacterium isolated from tropical freshwater lake.</title>
        <authorList>
            <person name="Santos A.B."/>
            <person name="Nascimento A.M."/>
            <person name="Da Silva P.C."/>
        </authorList>
    </citation>
    <scope>NUCLEOTIDE SEQUENCE [LARGE SCALE GENOMIC DNA]</scope>
    <source>
        <strain evidence="3 4">56AF</strain>
    </source>
</reference>
<organism evidence="3 4">
    <name type="scientific">Chromobacterium amazonense</name>
    <dbReference type="NCBI Taxonomy" id="1382803"/>
    <lineage>
        <taxon>Bacteria</taxon>
        <taxon>Pseudomonadati</taxon>
        <taxon>Pseudomonadota</taxon>
        <taxon>Betaproteobacteria</taxon>
        <taxon>Neisseriales</taxon>
        <taxon>Chromobacteriaceae</taxon>
        <taxon>Chromobacterium</taxon>
    </lineage>
</organism>
<dbReference type="OrthoDB" id="5343971at2"/>
<evidence type="ECO:0000313" key="3">
    <source>
        <dbReference type="EMBL" id="PRP72597.1"/>
    </source>
</evidence>
<dbReference type="PANTHER" id="PTHR40260:SF2">
    <property type="entry name" value="BLR8190 PROTEIN"/>
    <property type="match status" value="1"/>
</dbReference>
<dbReference type="Proteomes" id="UP000239469">
    <property type="component" value="Unassembled WGS sequence"/>
</dbReference>
<comment type="caution">
    <text evidence="3">The sequence shown here is derived from an EMBL/GenBank/DDBJ whole genome shotgun (WGS) entry which is preliminary data.</text>
</comment>
<dbReference type="AlphaFoldDB" id="A0A1S1WVZ7"/>
<dbReference type="PANTHER" id="PTHR40260">
    <property type="entry name" value="BLR8190 PROTEIN"/>
    <property type="match status" value="1"/>
</dbReference>
<protein>
    <submittedName>
        <fullName evidence="2">EthD family reductase</fullName>
    </submittedName>
    <submittedName>
        <fullName evidence="3">Ethyl tert-butyl ether degradation protein EthD</fullName>
    </submittedName>
</protein>
<dbReference type="InterPro" id="IPR009799">
    <property type="entry name" value="EthD_dom"/>
</dbReference>
<feature type="domain" description="EthD" evidence="1">
    <location>
        <begin position="18"/>
        <end position="91"/>
    </location>
</feature>
<reference evidence="2 5" key="2">
    <citation type="submission" date="2023-12" db="EMBL/GenBank/DDBJ databases">
        <title>Evaluation and characterization of a potential secondary metabolite violacein from indigenous Chromobacterium amazonense SAM215.</title>
        <authorList>
            <person name="Tarafdar M.R."/>
            <person name="Abedin S.M."/>
            <person name="Atiqua A."/>
            <person name="Saha A."/>
            <person name="Khan S.N."/>
        </authorList>
    </citation>
    <scope>NUCLEOTIDE SEQUENCE [LARGE SCALE GENOMIC DNA]</scope>
    <source>
        <strain evidence="2 5">SAM215</strain>
    </source>
</reference>
<evidence type="ECO:0000313" key="4">
    <source>
        <dbReference type="Proteomes" id="UP000239469"/>
    </source>
</evidence>
<dbReference type="InterPro" id="IPR011008">
    <property type="entry name" value="Dimeric_a/b-barrel"/>
</dbReference>
<name>A0A1S1WVZ7_9NEIS</name>